<evidence type="ECO:0000313" key="2">
    <source>
        <dbReference type="Proteomes" id="UP000005508"/>
    </source>
</evidence>
<name>G4A8U7_AGGAC</name>
<sequence>MLKFDLKQITVGIHLKYSFVVILIHSQQINMRDLQKD</sequence>
<dbReference type="AlphaFoldDB" id="G4A8U7"/>
<evidence type="ECO:0000313" key="1">
    <source>
        <dbReference type="EMBL" id="EGY33686.1"/>
    </source>
</evidence>
<dbReference type="Proteomes" id="UP000005508">
    <property type="component" value="Unassembled WGS sequence"/>
</dbReference>
<protein>
    <submittedName>
        <fullName evidence="1">Uncharacterized protein</fullName>
    </submittedName>
</protein>
<organism evidence="1 2">
    <name type="scientific">Aggregatibacter actinomycetemcomitans serotype e str. SC1083</name>
    <dbReference type="NCBI Taxonomy" id="907488"/>
    <lineage>
        <taxon>Bacteria</taxon>
        <taxon>Pseudomonadati</taxon>
        <taxon>Pseudomonadota</taxon>
        <taxon>Gammaproteobacteria</taxon>
        <taxon>Pasteurellales</taxon>
        <taxon>Pasteurellaceae</taxon>
        <taxon>Aggregatibacter</taxon>
    </lineage>
</organism>
<accession>G4A8U7</accession>
<proteinExistence type="predicted"/>
<reference evidence="1 2" key="1">
    <citation type="submission" date="2010-10" db="EMBL/GenBank/DDBJ databases">
        <authorList>
            <person name="Chen C."/>
            <person name="Kittichotirat W."/>
            <person name="Asikainen S."/>
            <person name="Bumgarner R."/>
        </authorList>
    </citation>
    <scope>NUCLEOTIDE SEQUENCE [LARGE SCALE GENOMIC DNA]</scope>
    <source>
        <strain evidence="1 2">SC1083</strain>
    </source>
</reference>
<comment type="caution">
    <text evidence="1">The sequence shown here is derived from an EMBL/GenBank/DDBJ whole genome shotgun (WGS) entry which is preliminary data.</text>
</comment>
<gene>
    <name evidence="1" type="ORF">SC1083_1250</name>
</gene>
<dbReference type="EMBL" id="AEJM01000023">
    <property type="protein sequence ID" value="EGY33686.1"/>
    <property type="molecule type" value="Genomic_DNA"/>
</dbReference>